<feature type="region of interest" description="Disordered" evidence="1">
    <location>
        <begin position="123"/>
        <end position="152"/>
    </location>
</feature>
<reference evidence="2 3" key="1">
    <citation type="journal article" date="2015" name="Plant Cell">
        <title>Oil accumulation by the oleaginous diatom Fistulifera solaris as revealed by the genome and transcriptome.</title>
        <authorList>
            <person name="Tanaka T."/>
            <person name="Maeda Y."/>
            <person name="Veluchamy A."/>
            <person name="Tanaka M."/>
            <person name="Abida H."/>
            <person name="Marechal E."/>
            <person name="Bowler C."/>
            <person name="Muto M."/>
            <person name="Sunaga Y."/>
            <person name="Tanaka M."/>
            <person name="Yoshino T."/>
            <person name="Taniguchi T."/>
            <person name="Fukuda Y."/>
            <person name="Nemoto M."/>
            <person name="Matsumoto M."/>
            <person name="Wong P.S."/>
            <person name="Aburatani S."/>
            <person name="Fujibuchi W."/>
        </authorList>
    </citation>
    <scope>NUCLEOTIDE SEQUENCE [LARGE SCALE GENOMIC DNA]</scope>
    <source>
        <strain evidence="2 3">JPCC DA0580</strain>
    </source>
</reference>
<dbReference type="InParanoid" id="A0A1Z5K4S1"/>
<feature type="compositionally biased region" description="Polar residues" evidence="1">
    <location>
        <begin position="470"/>
        <end position="479"/>
    </location>
</feature>
<dbReference type="AlphaFoldDB" id="A0A1Z5K4S1"/>
<feature type="compositionally biased region" description="Basic residues" evidence="1">
    <location>
        <begin position="338"/>
        <end position="351"/>
    </location>
</feature>
<feature type="compositionally biased region" description="Basic and acidic residues" evidence="1">
    <location>
        <begin position="532"/>
        <end position="549"/>
    </location>
</feature>
<sequence length="689" mass="76594">MVPFDKTATLTSVAMDHKQSNLSKLFEKQDAVALDDLNDDENQSLASESKASIAGHLRYMLTRTASKMNVTKTEDDDASVVSTSEGSVMSARSVLSRTASGLSSGLRRGSQLFRSSSFRSMGSFRRKENAEKGKSSMYGSSPDLNDSSNSSLGSVDILDDLSHREHAMSSAQPNQPKFDLSLVNANNSQQRDLMVNEEDRSTVWVKSGEAGNQHLQLDIRNHSSFGSLIDDDSHVNNHSSGRSLISNEFGSSYSSLLSSRGSNNSITSCSTDMEESHHSRLPTSKHRRRPRRLSVDRSLSGTSFTDSERTLRRHLSANRIDIGGGGSDIVLRSSKSAAKARKNPRRRRTQRPKGFSNMKLHSSSGAIDQADFDATDRGRAQNQEWSNVVFPTSGRGQNILLNKLKTKSSFEDPKNNLQRRDDNGSQDKLHGLNRHFSGRSLGTSGSTDTMINAGRKDDDNAREKERGFSRISSGRSLKPSTSTTSCRREESVDCQEMRRVETRRRREEDDGQDKMRSVNRHSSARSLGSFAENERDTLYRGREENDSQDKMLVVSRHSSTRSLKSSSTSETKDSNRKRNDDVSYDKKRGLHRHSSKSSLRASAETESKKLGSDVSSRDKERGLHRHSSRNSLAAFADNDSKVVNQRRDDLSQVKTRGVTRHPSGLSFKSLTDSDNEEDKAREVGRTAHV</sequence>
<evidence type="ECO:0000256" key="1">
    <source>
        <dbReference type="SAM" id="MobiDB-lite"/>
    </source>
</evidence>
<feature type="compositionally biased region" description="Basic and acidic residues" evidence="1">
    <location>
        <begin position="408"/>
        <end position="430"/>
    </location>
</feature>
<feature type="compositionally biased region" description="Low complexity" evidence="1">
    <location>
        <begin position="555"/>
        <end position="569"/>
    </location>
</feature>
<feature type="compositionally biased region" description="Basic and acidic residues" evidence="1">
    <location>
        <begin position="454"/>
        <end position="468"/>
    </location>
</feature>
<feature type="compositionally biased region" description="Low complexity" evidence="1">
    <location>
        <begin position="256"/>
        <end position="265"/>
    </location>
</feature>
<dbReference type="Proteomes" id="UP000198406">
    <property type="component" value="Unassembled WGS sequence"/>
</dbReference>
<feature type="compositionally biased region" description="Basic and acidic residues" evidence="1">
    <location>
        <begin position="603"/>
        <end position="621"/>
    </location>
</feature>
<name>A0A1Z5K4S1_FISSO</name>
<keyword evidence="3" id="KW-1185">Reference proteome</keyword>
<dbReference type="EMBL" id="BDSP01000161">
    <property type="protein sequence ID" value="GAX21234.1"/>
    <property type="molecule type" value="Genomic_DNA"/>
</dbReference>
<feature type="compositionally biased region" description="Basic and acidic residues" evidence="1">
    <location>
        <begin position="125"/>
        <end position="134"/>
    </location>
</feature>
<feature type="compositionally biased region" description="Basic and acidic residues" evidence="1">
    <location>
        <begin position="678"/>
        <end position="689"/>
    </location>
</feature>
<feature type="region of interest" description="Disordered" evidence="1">
    <location>
        <begin position="322"/>
        <end position="367"/>
    </location>
</feature>
<feature type="region of interest" description="Disordered" evidence="1">
    <location>
        <begin position="404"/>
        <end position="689"/>
    </location>
</feature>
<feature type="compositionally biased region" description="Basic and acidic residues" evidence="1">
    <location>
        <begin position="570"/>
        <end position="587"/>
    </location>
</feature>
<evidence type="ECO:0000313" key="2">
    <source>
        <dbReference type="EMBL" id="GAX21234.1"/>
    </source>
</evidence>
<evidence type="ECO:0000313" key="3">
    <source>
        <dbReference type="Proteomes" id="UP000198406"/>
    </source>
</evidence>
<protein>
    <submittedName>
        <fullName evidence="2">Uncharacterized protein</fullName>
    </submittedName>
</protein>
<comment type="caution">
    <text evidence="2">The sequence shown here is derived from an EMBL/GenBank/DDBJ whole genome shotgun (WGS) entry which is preliminary data.</text>
</comment>
<accession>A0A1Z5K4S1</accession>
<feature type="compositionally biased region" description="Low complexity" evidence="1">
    <location>
        <begin position="139"/>
        <end position="152"/>
    </location>
</feature>
<gene>
    <name evidence="2" type="ORF">FisN_23Lh182</name>
</gene>
<feature type="compositionally biased region" description="Basic residues" evidence="1">
    <location>
        <begin position="279"/>
        <end position="292"/>
    </location>
</feature>
<feature type="compositionally biased region" description="Polar residues" evidence="1">
    <location>
        <begin position="440"/>
        <end position="450"/>
    </location>
</feature>
<organism evidence="2 3">
    <name type="scientific">Fistulifera solaris</name>
    <name type="common">Oleaginous diatom</name>
    <dbReference type="NCBI Taxonomy" id="1519565"/>
    <lineage>
        <taxon>Eukaryota</taxon>
        <taxon>Sar</taxon>
        <taxon>Stramenopiles</taxon>
        <taxon>Ochrophyta</taxon>
        <taxon>Bacillariophyta</taxon>
        <taxon>Bacillariophyceae</taxon>
        <taxon>Bacillariophycidae</taxon>
        <taxon>Naviculales</taxon>
        <taxon>Naviculaceae</taxon>
        <taxon>Fistulifera</taxon>
    </lineage>
</organism>
<feature type="compositionally biased region" description="Basic and acidic residues" evidence="1">
    <location>
        <begin position="486"/>
        <end position="516"/>
    </location>
</feature>
<feature type="region of interest" description="Disordered" evidence="1">
    <location>
        <begin position="256"/>
        <end position="307"/>
    </location>
</feature>
<proteinExistence type="predicted"/>